<keyword evidence="4" id="KW-0472">Membrane</keyword>
<proteinExistence type="predicted"/>
<dbReference type="PANTHER" id="PTHR19303">
    <property type="entry name" value="TRANSPOSON"/>
    <property type="match status" value="1"/>
</dbReference>
<evidence type="ECO:0000259" key="6">
    <source>
        <dbReference type="Pfam" id="PF03221"/>
    </source>
</evidence>
<accession>A0AAE1GDW3</accession>
<evidence type="ECO:0000313" key="7">
    <source>
        <dbReference type="EMBL" id="KAK3890071.1"/>
    </source>
</evidence>
<keyword evidence="4" id="KW-1133">Transmembrane helix</keyword>
<evidence type="ECO:0008006" key="9">
    <source>
        <dbReference type="Google" id="ProtNLM"/>
    </source>
</evidence>
<dbReference type="InterPro" id="IPR050863">
    <property type="entry name" value="CenT-Element_Derived"/>
</dbReference>
<reference evidence="7" key="1">
    <citation type="submission" date="2023-10" db="EMBL/GenBank/DDBJ databases">
        <title>Genome assemblies of two species of porcelain crab, Petrolisthes cinctipes and Petrolisthes manimaculis (Anomura: Porcellanidae).</title>
        <authorList>
            <person name="Angst P."/>
        </authorList>
    </citation>
    <scope>NUCLEOTIDE SEQUENCE</scope>
    <source>
        <strain evidence="7">PB745_01</strain>
        <tissue evidence="7">Gill</tissue>
    </source>
</reference>
<dbReference type="Pfam" id="PF03184">
    <property type="entry name" value="DDE_1"/>
    <property type="match status" value="1"/>
</dbReference>
<feature type="domain" description="DDE-1" evidence="5">
    <location>
        <begin position="273"/>
        <end position="397"/>
    </location>
</feature>
<dbReference type="AlphaFoldDB" id="A0AAE1GDW3"/>
<dbReference type="Proteomes" id="UP001286313">
    <property type="component" value="Unassembled WGS sequence"/>
</dbReference>
<feature type="transmembrane region" description="Helical" evidence="4">
    <location>
        <begin position="314"/>
        <end position="333"/>
    </location>
</feature>
<dbReference type="Gene3D" id="1.10.10.60">
    <property type="entry name" value="Homeodomain-like"/>
    <property type="match status" value="1"/>
</dbReference>
<evidence type="ECO:0000256" key="2">
    <source>
        <dbReference type="ARBA" id="ARBA00023125"/>
    </source>
</evidence>
<evidence type="ECO:0000256" key="3">
    <source>
        <dbReference type="SAM" id="MobiDB-lite"/>
    </source>
</evidence>
<comment type="caution">
    <text evidence="7">The sequence shown here is derived from an EMBL/GenBank/DDBJ whole genome shotgun (WGS) entry which is preliminary data.</text>
</comment>
<evidence type="ECO:0000256" key="1">
    <source>
        <dbReference type="ARBA" id="ARBA00004123"/>
    </source>
</evidence>
<evidence type="ECO:0000313" key="8">
    <source>
        <dbReference type="Proteomes" id="UP001286313"/>
    </source>
</evidence>
<dbReference type="GO" id="GO:0003677">
    <property type="term" value="F:DNA binding"/>
    <property type="evidence" value="ECO:0007669"/>
    <property type="project" value="UniProtKB-KW"/>
</dbReference>
<feature type="domain" description="HTH CENPB-type" evidence="6">
    <location>
        <begin position="159"/>
        <end position="204"/>
    </location>
</feature>
<evidence type="ECO:0000256" key="4">
    <source>
        <dbReference type="SAM" id="Phobius"/>
    </source>
</evidence>
<feature type="region of interest" description="Disordered" evidence="3">
    <location>
        <begin position="1"/>
        <end position="22"/>
    </location>
</feature>
<dbReference type="GO" id="GO:0005634">
    <property type="term" value="C:nucleus"/>
    <property type="evidence" value="ECO:0007669"/>
    <property type="project" value="UniProtKB-SubCell"/>
</dbReference>
<dbReference type="SUPFAM" id="SSF46689">
    <property type="entry name" value="Homeodomain-like"/>
    <property type="match status" value="1"/>
</dbReference>
<dbReference type="EMBL" id="JAWQEG010000446">
    <property type="protein sequence ID" value="KAK3890071.1"/>
    <property type="molecule type" value="Genomic_DNA"/>
</dbReference>
<dbReference type="InterPro" id="IPR004875">
    <property type="entry name" value="DDE_SF_endonuclease_dom"/>
</dbReference>
<dbReference type="InterPro" id="IPR009057">
    <property type="entry name" value="Homeodomain-like_sf"/>
</dbReference>
<sequence>MKDVKGWAKFPPNKKEGKRRRLWESRCKRGEHQETTLFVPDTSLLGMIRDRLQSIQTLCYSCTMAGEGPVQMSAPQETKISTEDILYVNEGVQDWCEEVCSDKDSSTSINIVCAATATPAPYMDHCYGYGGQEPIDQVSVDVQTKHTMIKPSDISSDLMKSNGHLVRGVEILAAAKKLAESLGDPNFKGSDGWLWRFRNRHGLFNVVAHGEAASADTSTIEPFRLKLNKVLEDEGLISSQIYNYETGFYRKSMPKNTQVRKGEEKTPGKKMSKERLSSLHCANASGTHRLKLVVVGKSKKPRALKDIMNNLPVIYYNSIKAWFTAAIFTYWFFSHFITAVRKYQEEVLKIKPEDVKAILILDNAPAHPSAEHLICADGKIRVMYLPPNMTSMIQPMD</sequence>
<name>A0AAE1GDW3_PETCI</name>
<gene>
    <name evidence="7" type="ORF">Pcinc_005986</name>
</gene>
<dbReference type="Pfam" id="PF03221">
    <property type="entry name" value="HTH_Tnp_Tc5"/>
    <property type="match status" value="1"/>
</dbReference>
<protein>
    <recommendedName>
        <fullName evidence="9">HTH CENPB-type domain-containing protein</fullName>
    </recommendedName>
</protein>
<dbReference type="PANTHER" id="PTHR19303:SF17">
    <property type="entry name" value="TIGGER TRANSPOSABLE ELEMENT-DERIVED PROTEIN 7"/>
    <property type="match status" value="1"/>
</dbReference>
<evidence type="ECO:0000259" key="5">
    <source>
        <dbReference type="Pfam" id="PF03184"/>
    </source>
</evidence>
<keyword evidence="4" id="KW-0812">Transmembrane</keyword>
<keyword evidence="2" id="KW-0238">DNA-binding</keyword>
<comment type="subcellular location">
    <subcellularLocation>
        <location evidence="1">Nucleus</location>
    </subcellularLocation>
</comment>
<organism evidence="7 8">
    <name type="scientific">Petrolisthes cinctipes</name>
    <name type="common">Flat porcelain crab</name>
    <dbReference type="NCBI Taxonomy" id="88211"/>
    <lineage>
        <taxon>Eukaryota</taxon>
        <taxon>Metazoa</taxon>
        <taxon>Ecdysozoa</taxon>
        <taxon>Arthropoda</taxon>
        <taxon>Crustacea</taxon>
        <taxon>Multicrustacea</taxon>
        <taxon>Malacostraca</taxon>
        <taxon>Eumalacostraca</taxon>
        <taxon>Eucarida</taxon>
        <taxon>Decapoda</taxon>
        <taxon>Pleocyemata</taxon>
        <taxon>Anomura</taxon>
        <taxon>Galatheoidea</taxon>
        <taxon>Porcellanidae</taxon>
        <taxon>Petrolisthes</taxon>
    </lineage>
</organism>
<keyword evidence="8" id="KW-1185">Reference proteome</keyword>
<dbReference type="InterPro" id="IPR006600">
    <property type="entry name" value="HTH_CenpB_DNA-bd_dom"/>
</dbReference>